<evidence type="ECO:0000313" key="6">
    <source>
        <dbReference type="Proteomes" id="UP000008206"/>
    </source>
</evidence>
<dbReference type="Gene3D" id="3.40.50.300">
    <property type="entry name" value="P-loop containing nucleotide triphosphate hydrolases"/>
    <property type="match status" value="2"/>
</dbReference>
<dbReference type="InterPro" id="IPR000719">
    <property type="entry name" value="Prot_kinase_dom"/>
</dbReference>
<dbReference type="InterPro" id="IPR053159">
    <property type="entry name" value="Hybrid_Histidine_Kinase"/>
</dbReference>
<dbReference type="PANTHER" id="PTHR43642">
    <property type="entry name" value="HYBRID SIGNAL TRANSDUCTION HISTIDINE KINASE G"/>
    <property type="match status" value="1"/>
</dbReference>
<dbReference type="RefSeq" id="WP_013321489.1">
    <property type="nucleotide sequence ID" value="NC_014501.1"/>
</dbReference>
<dbReference type="InterPro" id="IPR011990">
    <property type="entry name" value="TPR-like_helical_dom_sf"/>
</dbReference>
<feature type="domain" description="PAC" evidence="4">
    <location>
        <begin position="1598"/>
        <end position="1650"/>
    </location>
</feature>
<dbReference type="PROSITE" id="PS00108">
    <property type="entry name" value="PROTEIN_KINASE_ST"/>
    <property type="match status" value="1"/>
</dbReference>
<feature type="coiled-coil region" evidence="1">
    <location>
        <begin position="1655"/>
        <end position="1682"/>
    </location>
</feature>
<dbReference type="InterPro" id="IPR041664">
    <property type="entry name" value="AAA_16"/>
</dbReference>
<dbReference type="eggNOG" id="COG2203">
    <property type="taxonomic scope" value="Bacteria"/>
</dbReference>
<organism evidence="5 6">
    <name type="scientific">Gloeothece verrucosa (strain PCC 7822)</name>
    <name type="common">Cyanothece sp. (strain PCC 7822)</name>
    <dbReference type="NCBI Taxonomy" id="497965"/>
    <lineage>
        <taxon>Bacteria</taxon>
        <taxon>Bacillati</taxon>
        <taxon>Cyanobacteriota</taxon>
        <taxon>Cyanophyceae</taxon>
        <taxon>Oscillatoriophycideae</taxon>
        <taxon>Chroococcales</taxon>
        <taxon>Aphanothecaceae</taxon>
        <taxon>Gloeothece</taxon>
        <taxon>Gloeothece verrucosa</taxon>
    </lineage>
</organism>
<dbReference type="eggNOG" id="COG0515">
    <property type="taxonomic scope" value="Bacteria"/>
</dbReference>
<keyword evidence="1" id="KW-0175">Coiled coil</keyword>
<dbReference type="InterPro" id="IPR000700">
    <property type="entry name" value="PAS-assoc_C"/>
</dbReference>
<dbReference type="CDD" id="cd00130">
    <property type="entry name" value="PAS"/>
    <property type="match status" value="1"/>
</dbReference>
<proteinExistence type="predicted"/>
<dbReference type="OrthoDB" id="9801841at2"/>
<evidence type="ECO:0000259" key="4">
    <source>
        <dbReference type="PROSITE" id="PS50113"/>
    </source>
</evidence>
<dbReference type="CDD" id="cd14014">
    <property type="entry name" value="STKc_PknB_like"/>
    <property type="match status" value="1"/>
</dbReference>
<dbReference type="STRING" id="497965.Cyan7822_1383"/>
<dbReference type="Gene3D" id="3.30.450.20">
    <property type="entry name" value="PAS domain"/>
    <property type="match status" value="1"/>
</dbReference>
<name>E0UIS3_GLOV7</name>
<feature type="domain" description="Protein kinase" evidence="2">
    <location>
        <begin position="7"/>
        <end position="274"/>
    </location>
</feature>
<reference evidence="6" key="1">
    <citation type="journal article" date="2011" name="MBio">
        <title>Novel metabolic attributes of the genus Cyanothece, comprising a group of unicellular nitrogen-fixing Cyanobacteria.</title>
        <authorList>
            <person name="Bandyopadhyay A."/>
            <person name="Elvitigala T."/>
            <person name="Welsh E."/>
            <person name="Stockel J."/>
            <person name="Liberton M."/>
            <person name="Min H."/>
            <person name="Sherman L.A."/>
            <person name="Pakrasi H.B."/>
        </authorList>
    </citation>
    <scope>NUCLEOTIDE SEQUENCE [LARGE SCALE GENOMIC DNA]</scope>
    <source>
        <strain evidence="6">PCC 7822</strain>
    </source>
</reference>
<dbReference type="eggNOG" id="COG1672">
    <property type="taxonomic scope" value="Bacteria"/>
</dbReference>
<dbReference type="InterPro" id="IPR000014">
    <property type="entry name" value="PAS"/>
</dbReference>
<dbReference type="Pfam" id="PF25503">
    <property type="entry name" value="TPR_CHK1"/>
    <property type="match status" value="1"/>
</dbReference>
<dbReference type="InterPro" id="IPR011009">
    <property type="entry name" value="Kinase-like_dom_sf"/>
</dbReference>
<dbReference type="Pfam" id="PF13191">
    <property type="entry name" value="AAA_16"/>
    <property type="match status" value="1"/>
</dbReference>
<dbReference type="SUPFAM" id="SSF52540">
    <property type="entry name" value="P-loop containing nucleoside triphosphate hydrolases"/>
    <property type="match status" value="2"/>
</dbReference>
<dbReference type="Pfam" id="PF01590">
    <property type="entry name" value="GAF"/>
    <property type="match status" value="1"/>
</dbReference>
<dbReference type="InterPro" id="IPR035965">
    <property type="entry name" value="PAS-like_dom_sf"/>
</dbReference>
<dbReference type="EMBL" id="CP002198">
    <property type="protein sequence ID" value="ADN13382.1"/>
    <property type="molecule type" value="Genomic_DNA"/>
</dbReference>
<dbReference type="NCBIfam" id="TIGR00229">
    <property type="entry name" value="sensory_box"/>
    <property type="match status" value="1"/>
</dbReference>
<accession>E0UIS3</accession>
<evidence type="ECO:0000313" key="5">
    <source>
        <dbReference type="EMBL" id="ADN13382.1"/>
    </source>
</evidence>
<sequence>MKKLGNYQIVELIQEGIVTVVYRGISEQNHQPVIIKILKSDYPELKIIAKLKHEYKILKKLNIAGVVKAFKLEKYNNKWALILEDFGGISLKSSINKHKLNLVDCLRIAIKISTNLGEIHQNKIIHKDIKPSNIIFNPKTEEVKITDFGIASLLSLEHQSIISPNLLEGTLAYISPEQTGRVNRPIDYRTDFYSLGITLYEMLTGVLPFSATDPMELIHYHIAKIPIPPHEYNPKIPKPLSDIVVKLLAKTAEDRYQTTLGITLDLERCLHQLETEGKISSFIIAQQDLSSRFKISQKLYGREAEVAALMAAFERVNQGQTEMVLVTGYSGIGKSSLVYEIDKPIVERKGFFVSGKFDQLQRNVPYASLIQAFQELLRQILTESQEKVEMWRKKLLEALGNNGQVIIDVIPEVELIIGKQPSVPQLNPAESQNRFNLVFQKFIGVFTKAEHPLVLFLDDLQWADLASLKFIFMLMTASDTQYLLLIGAYRDNEVNPSHPLMLTVDEIKQGGAALQTIVVKPLALDNINQLIADSLYCELETAKPLAELCFQKTFGNPFFLNQFLKSLYTEGLLKFNPSSGSWQWDLQEIQDTEFADNVVDLMISKLQKLDNKTQNLLKLAACIGNRFNLEVLSVVYKKSYSLTASHLWEALTEGLILPLNNTYKIPLVFESVSQVLNENNLTVEYKFLHDRVQQAAYSLIRESDKQKTHLKIGKLLLKNTPEQELEEKVFDLVKHLNVGAELIDDPELSYTLSNLNLMAGKKAKDSTAYEAALKYFSKGIEVLPGNIWQDYYEIVFILYREWSECEYLCGNFEKAEELFDLILNHARTNLEKAEIQKIRLVLYDNTGKYLENLKIGSQALASFGLTIPTEQQAILAALELELETYRNNLRKIPVAELINAPEMTNPEIKACMNLLMYMSGPAYFTNQDLLSLISLKEVNLSIEYGNGEVSAHGYAWVGIIAGSRLNDYETGYELGKLALKLNEKFNKSNLTCKVYNLFGANISPWRSAISNSIPILREGYLAGVEIGDVYTSYNSYNLIMQRILVGDNFASIIEESNKHLNVLEKMKNTVFVKIQELDQHFLLNLQGLTPNKFSFSDDSFNENECIKMWKKNYFMPGIATFNIFKSQILFLYGDYKTALKIARASEKTVDFLLGIANQAEHYFYYSLILTALYPKAAEAEKSLYDKILKNHLEKFKLWANNCPDNFLHKYLLIQAEMARIEGKDLEALNFYDQAIESASLYEFKQNQALANELAALFWLKKGKEKMAKIYLREAHYGYKLWGANRKVEELETQYSHLLVEAISTKTKLDKTLSQESSSTGTSSDVLDMTTVIKASQALAEEIILNLLIKKLMAITIENAGAQTGFLIFNKEGQLLIEAKGTVDSHEVIVDQSNPLESRQQLPMSVINYVARTREDVVLNNATREGIFTTDPYIINHHSKSILCTPIIHQGELIGLLYLENNLTTGAFTPTRLEILKVLSSQAAISLKNAQLYETMMNLNVNLKREIKERQKADEALRESERKMAQFLEAVPIGIFVIDANGHPYYANQTAQQLLGKEIIFSAKATELPNFYQAYLAGTDQLYPSEQQPIIRALKGETMTIDNLEIRQKDKTIPLEVSATPIFDEKGEIIYAIAAFADITQRKRAEAERIQFTQELAQKNIALQQAKDNLAESNRTLEYKVEERTRELSQTLEILKATQAELLFENALLRNEADIATYDYQVGGSLPMDAPTYVVRSADRYLYKALKRGEFCYILNARQMGKSSLMVHMMHYLQKEGIYCAAVDMTRIGSENVTPDQWYKGLAVEMARSVDLLTKVNLKTWWNERLDLSPVQRLSRFIEEVLLTFGGVEDGGAKKPLVIFFDEIDSVLSLNFSANDFFALIRSCYNQRSLNAAYQRLTFALFGVATPSDLITDLQRTPFNIGRAIQLEGFKEHEAQPLLQGLTEKVNNPQLVLKEILSWTNGQPFLTQKLCQLIHNSSSPITPDNEIEWIDNLVQTHVLTNWESQDEPEHLRTIKDRLLNSLQSFELLKLYQQVLHQGEVALNDSPQERELLLSGLVVKQQGFLRIHNRIYASIFNSDWVARLC</sequence>
<dbReference type="InterPro" id="IPR027417">
    <property type="entry name" value="P-loop_NTPase"/>
</dbReference>
<dbReference type="SMART" id="SM00065">
    <property type="entry name" value="GAF"/>
    <property type="match status" value="1"/>
</dbReference>
<protein>
    <submittedName>
        <fullName evidence="5">Putative PAS/PAC sensor protein</fullName>
    </submittedName>
</protein>
<dbReference type="Gene3D" id="1.10.510.10">
    <property type="entry name" value="Transferase(Phosphotransferase) domain 1"/>
    <property type="match status" value="1"/>
</dbReference>
<dbReference type="GO" id="GO:0009882">
    <property type="term" value="F:blue light photoreceptor activity"/>
    <property type="evidence" value="ECO:0007669"/>
    <property type="project" value="UniProtKB-ARBA"/>
</dbReference>
<dbReference type="HOGENOM" id="CLU_000445_34_1_3"/>
<dbReference type="PROSITE" id="PS50011">
    <property type="entry name" value="PROTEIN_KINASE_DOM"/>
    <property type="match status" value="1"/>
</dbReference>
<dbReference type="SUPFAM" id="SSF55785">
    <property type="entry name" value="PYP-like sensor domain (PAS domain)"/>
    <property type="match status" value="1"/>
</dbReference>
<evidence type="ECO:0000256" key="1">
    <source>
        <dbReference type="SAM" id="Coils"/>
    </source>
</evidence>
<dbReference type="Proteomes" id="UP000008206">
    <property type="component" value="Chromosome"/>
</dbReference>
<dbReference type="GO" id="GO:0004672">
    <property type="term" value="F:protein kinase activity"/>
    <property type="evidence" value="ECO:0007669"/>
    <property type="project" value="InterPro"/>
</dbReference>
<dbReference type="SMART" id="SM00220">
    <property type="entry name" value="S_TKc"/>
    <property type="match status" value="1"/>
</dbReference>
<dbReference type="InterPro" id="IPR008271">
    <property type="entry name" value="Ser/Thr_kinase_AS"/>
</dbReference>
<dbReference type="InterPro" id="IPR029016">
    <property type="entry name" value="GAF-like_dom_sf"/>
</dbReference>
<dbReference type="Gene3D" id="3.30.200.20">
    <property type="entry name" value="Phosphorylase Kinase, domain 1"/>
    <property type="match status" value="1"/>
</dbReference>
<feature type="coiled-coil region" evidence="1">
    <location>
        <begin position="1495"/>
        <end position="1529"/>
    </location>
</feature>
<dbReference type="Pfam" id="PF08448">
    <property type="entry name" value="PAS_4"/>
    <property type="match status" value="1"/>
</dbReference>
<dbReference type="InterPro" id="IPR003018">
    <property type="entry name" value="GAF"/>
</dbReference>
<dbReference type="GO" id="GO:0005524">
    <property type="term" value="F:ATP binding"/>
    <property type="evidence" value="ECO:0007669"/>
    <property type="project" value="InterPro"/>
</dbReference>
<dbReference type="Pfam" id="PF14516">
    <property type="entry name" value="AAA_35"/>
    <property type="match status" value="1"/>
</dbReference>
<dbReference type="Pfam" id="PF00069">
    <property type="entry name" value="Pkinase"/>
    <property type="match status" value="1"/>
</dbReference>
<dbReference type="eggNOG" id="COG3899">
    <property type="taxonomic scope" value="Bacteria"/>
</dbReference>
<evidence type="ECO:0000259" key="3">
    <source>
        <dbReference type="PROSITE" id="PS50112"/>
    </source>
</evidence>
<dbReference type="eggNOG" id="COG3829">
    <property type="taxonomic scope" value="Bacteria"/>
</dbReference>
<dbReference type="SUPFAM" id="SSF48452">
    <property type="entry name" value="TPR-like"/>
    <property type="match status" value="1"/>
</dbReference>
<dbReference type="SUPFAM" id="SSF55781">
    <property type="entry name" value="GAF domain-like"/>
    <property type="match status" value="1"/>
</dbReference>
<dbReference type="SUPFAM" id="SSF56112">
    <property type="entry name" value="Protein kinase-like (PK-like)"/>
    <property type="match status" value="1"/>
</dbReference>
<dbReference type="InterPro" id="IPR001610">
    <property type="entry name" value="PAC"/>
</dbReference>
<dbReference type="SMART" id="SM00086">
    <property type="entry name" value="PAC"/>
    <property type="match status" value="1"/>
</dbReference>
<dbReference type="PROSITE" id="PS50113">
    <property type="entry name" value="PAC"/>
    <property type="match status" value="1"/>
</dbReference>
<gene>
    <name evidence="5" type="ordered locus">Cyan7822_1383</name>
</gene>
<dbReference type="KEGG" id="cyj:Cyan7822_1383"/>
<dbReference type="PROSITE" id="PS50112">
    <property type="entry name" value="PAS"/>
    <property type="match status" value="1"/>
</dbReference>
<evidence type="ECO:0000259" key="2">
    <source>
        <dbReference type="PROSITE" id="PS50011"/>
    </source>
</evidence>
<dbReference type="PANTHER" id="PTHR43642:SF1">
    <property type="entry name" value="HYBRID SIGNAL TRANSDUCTION HISTIDINE KINASE G"/>
    <property type="match status" value="1"/>
</dbReference>
<keyword evidence="6" id="KW-1185">Reference proteome</keyword>
<dbReference type="Gene3D" id="3.30.450.40">
    <property type="match status" value="1"/>
</dbReference>
<feature type="domain" description="PAS" evidence="3">
    <location>
        <begin position="1519"/>
        <end position="1555"/>
    </location>
</feature>
<dbReference type="InterPro" id="IPR013656">
    <property type="entry name" value="PAS_4"/>
</dbReference>